<accession>A0A7Y9U7A3</accession>
<reference evidence="2 3" key="1">
    <citation type="submission" date="2020-07" db="EMBL/GenBank/DDBJ databases">
        <title>Genomic Encyclopedia of Archaeal and Bacterial Type Strains, Phase II (KMG-II): from individual species to whole genera.</title>
        <authorList>
            <person name="Goeker M."/>
        </authorList>
    </citation>
    <scope>NUCLEOTIDE SEQUENCE [LARGE SCALE GENOMIC DNA]</scope>
    <source>
        <strain evidence="2 3">DSM 21226</strain>
    </source>
</reference>
<dbReference type="InterPro" id="IPR001173">
    <property type="entry name" value="Glyco_trans_2-like"/>
</dbReference>
<dbReference type="GO" id="GO:0016740">
    <property type="term" value="F:transferase activity"/>
    <property type="evidence" value="ECO:0007669"/>
    <property type="project" value="UniProtKB-KW"/>
</dbReference>
<gene>
    <name evidence="2" type="ORF">BDD16_002583</name>
</gene>
<name>A0A7Y9U7A3_9BURK</name>
<keyword evidence="2" id="KW-0808">Transferase</keyword>
<dbReference type="InterPro" id="IPR029044">
    <property type="entry name" value="Nucleotide-diphossugar_trans"/>
</dbReference>
<dbReference type="Proteomes" id="UP000518288">
    <property type="component" value="Unassembled WGS sequence"/>
</dbReference>
<dbReference type="CDD" id="cd04179">
    <property type="entry name" value="DPM_DPG-synthase_like"/>
    <property type="match status" value="1"/>
</dbReference>
<dbReference type="InterPro" id="IPR050256">
    <property type="entry name" value="Glycosyltransferase_2"/>
</dbReference>
<dbReference type="Pfam" id="PF00535">
    <property type="entry name" value="Glycos_transf_2"/>
    <property type="match status" value="1"/>
</dbReference>
<dbReference type="Gene3D" id="3.90.550.10">
    <property type="entry name" value="Spore Coat Polysaccharide Biosynthesis Protein SpsA, Chain A"/>
    <property type="match status" value="1"/>
</dbReference>
<dbReference type="PANTHER" id="PTHR48090">
    <property type="entry name" value="UNDECAPRENYL-PHOSPHATE 4-DEOXY-4-FORMAMIDO-L-ARABINOSE TRANSFERASE-RELATED"/>
    <property type="match status" value="1"/>
</dbReference>
<dbReference type="EMBL" id="JACCFH010000001">
    <property type="protein sequence ID" value="NYG33597.1"/>
    <property type="molecule type" value="Genomic_DNA"/>
</dbReference>
<evidence type="ECO:0000313" key="2">
    <source>
        <dbReference type="EMBL" id="NYG33597.1"/>
    </source>
</evidence>
<keyword evidence="3" id="KW-1185">Reference proteome</keyword>
<protein>
    <submittedName>
        <fullName evidence="2">Glycosyltransferase involved in cell wall biosynthesis</fullName>
    </submittedName>
</protein>
<evidence type="ECO:0000259" key="1">
    <source>
        <dbReference type="Pfam" id="PF00535"/>
    </source>
</evidence>
<organism evidence="2 3">
    <name type="scientific">Sphaerotilus montanus</name>
    <dbReference type="NCBI Taxonomy" id="522889"/>
    <lineage>
        <taxon>Bacteria</taxon>
        <taxon>Pseudomonadati</taxon>
        <taxon>Pseudomonadota</taxon>
        <taxon>Betaproteobacteria</taxon>
        <taxon>Burkholderiales</taxon>
        <taxon>Sphaerotilaceae</taxon>
        <taxon>Sphaerotilus</taxon>
    </lineage>
</organism>
<sequence length="263" mass="29184">MTVTTPSRTHAVIIPSYNTGAKVYETVREARAQWAPVWVVVDGSDDGSVDGLRAMAAQDAQLHLIVLPENRGKGAAVLTGLLAAHAAGITHALTMDADGQHPADLIPAFMQRSQAQPDAMVLGRPVFDASAPLLRVRGRRISNGWTDLETLGAGIGDSLYGFRVYPVATLIAVMHRQPWMRRFDFDTEAVVRLAWRGVAPVNMDAPVKYLRPEDGGVSHFRYGRDNVLLTWMHSRLVLEFLLRLPWLVARRLSRRPPFHRLGR</sequence>
<feature type="domain" description="Glycosyltransferase 2-like" evidence="1">
    <location>
        <begin position="12"/>
        <end position="140"/>
    </location>
</feature>
<comment type="caution">
    <text evidence="2">The sequence shown here is derived from an EMBL/GenBank/DDBJ whole genome shotgun (WGS) entry which is preliminary data.</text>
</comment>
<evidence type="ECO:0000313" key="3">
    <source>
        <dbReference type="Proteomes" id="UP000518288"/>
    </source>
</evidence>
<proteinExistence type="predicted"/>
<dbReference type="AlphaFoldDB" id="A0A7Y9U7A3"/>
<dbReference type="SUPFAM" id="SSF53448">
    <property type="entry name" value="Nucleotide-diphospho-sugar transferases"/>
    <property type="match status" value="1"/>
</dbReference>
<dbReference type="PANTHER" id="PTHR48090:SF7">
    <property type="entry name" value="RFBJ PROTEIN"/>
    <property type="match status" value="1"/>
</dbReference>